<evidence type="ECO:0000256" key="1">
    <source>
        <dbReference type="ARBA" id="ARBA00004651"/>
    </source>
</evidence>
<keyword evidence="5 6" id="KW-0472">Membrane</keyword>
<evidence type="ECO:0000259" key="8">
    <source>
        <dbReference type="Pfam" id="PF12704"/>
    </source>
</evidence>
<dbReference type="PANTHER" id="PTHR43738:SF2">
    <property type="entry name" value="ABC TRANSPORTER PERMEASE"/>
    <property type="match status" value="1"/>
</dbReference>
<name>A0A6I6H3W6_VARPD</name>
<evidence type="ECO:0000256" key="3">
    <source>
        <dbReference type="ARBA" id="ARBA00022692"/>
    </source>
</evidence>
<keyword evidence="3 6" id="KW-0812">Transmembrane</keyword>
<keyword evidence="2" id="KW-1003">Cell membrane</keyword>
<protein>
    <submittedName>
        <fullName evidence="9">FtsX-like permease family protein</fullName>
    </submittedName>
</protein>
<dbReference type="InterPro" id="IPR051125">
    <property type="entry name" value="ABC-4/HrtB_transporter"/>
</dbReference>
<feature type="domain" description="ABC3 transporter permease C-terminal" evidence="7">
    <location>
        <begin position="293"/>
        <end position="411"/>
    </location>
</feature>
<dbReference type="Proteomes" id="UP000425817">
    <property type="component" value="Chromosome"/>
</dbReference>
<evidence type="ECO:0000256" key="5">
    <source>
        <dbReference type="ARBA" id="ARBA00023136"/>
    </source>
</evidence>
<dbReference type="PANTHER" id="PTHR43738">
    <property type="entry name" value="ABC TRANSPORTER, MEMBRANE PROTEIN"/>
    <property type="match status" value="1"/>
</dbReference>
<dbReference type="RefSeq" id="WP_157612954.1">
    <property type="nucleotide sequence ID" value="NZ_CP046622.1"/>
</dbReference>
<evidence type="ECO:0000313" key="10">
    <source>
        <dbReference type="Proteomes" id="UP000425817"/>
    </source>
</evidence>
<proteinExistence type="predicted"/>
<dbReference type="OrthoDB" id="9784014at2"/>
<dbReference type="InterPro" id="IPR003838">
    <property type="entry name" value="ABC3_permease_C"/>
</dbReference>
<evidence type="ECO:0000259" key="7">
    <source>
        <dbReference type="Pfam" id="PF02687"/>
    </source>
</evidence>
<organism evidence="9 10">
    <name type="scientific">Variovorax paradoxus</name>
    <dbReference type="NCBI Taxonomy" id="34073"/>
    <lineage>
        <taxon>Bacteria</taxon>
        <taxon>Pseudomonadati</taxon>
        <taxon>Pseudomonadota</taxon>
        <taxon>Betaproteobacteria</taxon>
        <taxon>Burkholderiales</taxon>
        <taxon>Comamonadaceae</taxon>
        <taxon>Variovorax</taxon>
    </lineage>
</organism>
<evidence type="ECO:0000256" key="6">
    <source>
        <dbReference type="SAM" id="Phobius"/>
    </source>
</evidence>
<dbReference type="GO" id="GO:0005886">
    <property type="term" value="C:plasma membrane"/>
    <property type="evidence" value="ECO:0007669"/>
    <property type="project" value="UniProtKB-SubCell"/>
</dbReference>
<dbReference type="Pfam" id="PF02687">
    <property type="entry name" value="FtsX"/>
    <property type="match status" value="1"/>
</dbReference>
<accession>A0A6I6H3W6</accession>
<evidence type="ECO:0000313" key="9">
    <source>
        <dbReference type="EMBL" id="QGW81532.1"/>
    </source>
</evidence>
<feature type="domain" description="MacB-like periplasmic core" evidence="8">
    <location>
        <begin position="20"/>
        <end position="207"/>
    </location>
</feature>
<feature type="transmembrane region" description="Helical" evidence="6">
    <location>
        <begin position="335"/>
        <end position="366"/>
    </location>
</feature>
<gene>
    <name evidence="9" type="ORF">GOQ09_07975</name>
</gene>
<evidence type="ECO:0000256" key="4">
    <source>
        <dbReference type="ARBA" id="ARBA00022989"/>
    </source>
</evidence>
<dbReference type="Pfam" id="PF12704">
    <property type="entry name" value="MacB_PCD"/>
    <property type="match status" value="1"/>
</dbReference>
<dbReference type="AlphaFoldDB" id="A0A6I6H3W6"/>
<feature type="transmembrane region" description="Helical" evidence="6">
    <location>
        <begin position="290"/>
        <end position="314"/>
    </location>
</feature>
<keyword evidence="4 6" id="KW-1133">Transmembrane helix</keyword>
<dbReference type="EMBL" id="CP046622">
    <property type="protein sequence ID" value="QGW81532.1"/>
    <property type="molecule type" value="Genomic_DNA"/>
</dbReference>
<comment type="subcellular location">
    <subcellularLocation>
        <location evidence="1">Cell membrane</location>
        <topology evidence="1">Multi-pass membrane protein</topology>
    </subcellularLocation>
</comment>
<feature type="transmembrane region" description="Helical" evidence="6">
    <location>
        <begin position="386"/>
        <end position="405"/>
    </location>
</feature>
<evidence type="ECO:0000256" key="2">
    <source>
        <dbReference type="ARBA" id="ARBA00022475"/>
    </source>
</evidence>
<dbReference type="InterPro" id="IPR025857">
    <property type="entry name" value="MacB_PCD"/>
</dbReference>
<sequence>MSALFSIAWRSAWNRRFTLALTVFSIALSTFLLLGVERIRTELRENFASSVSGTDLIVGARTGSTQLLLYSVFRIGAATNNISWKSVQALAAHQGVDWVVPLSLGDSHRGFAVLATSPEYFTRFRYGNRQSLQLREGKPFSALFDAVVGAEVADKLGYHVGQKITLAHGSGELNAAEHADKPFTVVGVLARTGTPVDRTVHIGLEAMEAIHLEWVGGAPMPGVKIPAEQVRKFDLTPKNVTAALVGLKNRSAVFGVQRWISTYTGEPLMAILPGVALDELWSVIGIGENALLLMSALVALVSLAGLVSVVMASLNERRRELAVLRAVGAGLRQVLALLALEGAMVTVLGVALGVVMAVLGIALLAPWLQAQFGLTLSLSEPTLNEWLLMASLLVAGWLASLLPGIRAYRLSLADGLSPRI</sequence>
<reference evidence="9 10" key="1">
    <citation type="submission" date="2019-12" db="EMBL/GenBank/DDBJ databases">
        <title>Hybrid Genome Assemblies of two High G+C Isolates from Undergraduate Microbiology Courses.</title>
        <authorList>
            <person name="Ne Ville C.J."/>
            <person name="Enright D."/>
            <person name="Hernandez I."/>
            <person name="Dodsworth J."/>
            <person name="Orwin P.M."/>
        </authorList>
    </citation>
    <scope>NUCLEOTIDE SEQUENCE [LARGE SCALE GENOMIC DNA]</scope>
    <source>
        <strain evidence="9 10">CSUSB</strain>
    </source>
</reference>